<dbReference type="SUPFAM" id="SSF46785">
    <property type="entry name" value="Winged helix' DNA-binding domain"/>
    <property type="match status" value="1"/>
</dbReference>
<dbReference type="SUPFAM" id="SSF53850">
    <property type="entry name" value="Periplasmic binding protein-like II"/>
    <property type="match status" value="1"/>
</dbReference>
<sequence>MNFELRHLEGFVALAEELHFVRAAERLHIAQPALSQQIQKLESVLGVELLIREKRRTRLTHVGELFLVEARRTLAQAKAAQAVADRARRGELGRLRVAYMPTTSSAPFLAMLADFRNRHPGVRVDLLELPLGTTSQPPDVDVAFISRIGSFDCPEGRILSVEPFIAALPVNHPLAGSPVIEIADLAHDPFVVLELDDCPQWGETVHGMCTTAGFRPDVTHRVCQVSTQLMSVAAGLGVALVPASTEGLRREGVAFVPLKGPTATISAAALWRSSDSSPVLARFVHDLRAKDVRGVPGEVVPA</sequence>
<gene>
    <name evidence="6" type="ORF">FDA94_22355</name>
</gene>
<keyword evidence="4" id="KW-0804">Transcription</keyword>
<dbReference type="Pfam" id="PF00126">
    <property type="entry name" value="HTH_1"/>
    <property type="match status" value="1"/>
</dbReference>
<keyword evidence="7" id="KW-1185">Reference proteome</keyword>
<proteinExistence type="inferred from homology"/>
<dbReference type="GO" id="GO:0003677">
    <property type="term" value="F:DNA binding"/>
    <property type="evidence" value="ECO:0007669"/>
    <property type="project" value="UniProtKB-KW"/>
</dbReference>
<dbReference type="OrthoDB" id="3176554at2"/>
<dbReference type="InterPro" id="IPR036388">
    <property type="entry name" value="WH-like_DNA-bd_sf"/>
</dbReference>
<dbReference type="PANTHER" id="PTHR30346:SF0">
    <property type="entry name" value="HCA OPERON TRANSCRIPTIONAL ACTIVATOR HCAR"/>
    <property type="match status" value="1"/>
</dbReference>
<keyword evidence="2" id="KW-0805">Transcription regulation</keyword>
<dbReference type="InterPro" id="IPR005119">
    <property type="entry name" value="LysR_subst-bd"/>
</dbReference>
<dbReference type="PANTHER" id="PTHR30346">
    <property type="entry name" value="TRANSCRIPTIONAL DUAL REGULATOR HCAR-RELATED"/>
    <property type="match status" value="1"/>
</dbReference>
<dbReference type="GO" id="GO:0003700">
    <property type="term" value="F:DNA-binding transcription factor activity"/>
    <property type="evidence" value="ECO:0007669"/>
    <property type="project" value="InterPro"/>
</dbReference>
<evidence type="ECO:0000313" key="7">
    <source>
        <dbReference type="Proteomes" id="UP000308705"/>
    </source>
</evidence>
<dbReference type="PRINTS" id="PR00039">
    <property type="entry name" value="HTHLYSR"/>
</dbReference>
<evidence type="ECO:0000259" key="5">
    <source>
        <dbReference type="PROSITE" id="PS50931"/>
    </source>
</evidence>
<comment type="similarity">
    <text evidence="1">Belongs to the LysR transcriptional regulatory family.</text>
</comment>
<dbReference type="Gene3D" id="3.40.190.10">
    <property type="entry name" value="Periplasmic binding protein-like II"/>
    <property type="match status" value="2"/>
</dbReference>
<protein>
    <submittedName>
        <fullName evidence="6">LysR family transcriptional regulator</fullName>
    </submittedName>
</protein>
<feature type="domain" description="HTH lysR-type" evidence="5">
    <location>
        <begin position="3"/>
        <end position="60"/>
    </location>
</feature>
<dbReference type="InterPro" id="IPR036390">
    <property type="entry name" value="WH_DNA-bd_sf"/>
</dbReference>
<name>A0A4U3MDK8_9ACTN</name>
<dbReference type="Proteomes" id="UP000308705">
    <property type="component" value="Unassembled WGS sequence"/>
</dbReference>
<evidence type="ECO:0000256" key="4">
    <source>
        <dbReference type="ARBA" id="ARBA00023163"/>
    </source>
</evidence>
<dbReference type="InterPro" id="IPR000847">
    <property type="entry name" value="LysR_HTH_N"/>
</dbReference>
<dbReference type="CDD" id="cd08414">
    <property type="entry name" value="PBP2_LTTR_aromatics_like"/>
    <property type="match status" value="1"/>
</dbReference>
<dbReference type="Gene3D" id="1.10.10.10">
    <property type="entry name" value="Winged helix-like DNA-binding domain superfamily/Winged helix DNA-binding domain"/>
    <property type="match status" value="1"/>
</dbReference>
<evidence type="ECO:0000313" key="6">
    <source>
        <dbReference type="EMBL" id="TKK86264.1"/>
    </source>
</evidence>
<dbReference type="AlphaFoldDB" id="A0A4U3MDK8"/>
<dbReference type="Pfam" id="PF03466">
    <property type="entry name" value="LysR_substrate"/>
    <property type="match status" value="1"/>
</dbReference>
<comment type="caution">
    <text evidence="6">The sequence shown here is derived from an EMBL/GenBank/DDBJ whole genome shotgun (WGS) entry which is preliminary data.</text>
</comment>
<organism evidence="6 7">
    <name type="scientific">Herbidospora galbida</name>
    <dbReference type="NCBI Taxonomy" id="2575442"/>
    <lineage>
        <taxon>Bacteria</taxon>
        <taxon>Bacillati</taxon>
        <taxon>Actinomycetota</taxon>
        <taxon>Actinomycetes</taxon>
        <taxon>Streptosporangiales</taxon>
        <taxon>Streptosporangiaceae</taxon>
        <taxon>Herbidospora</taxon>
    </lineage>
</organism>
<accession>A0A4U3MDK8</accession>
<dbReference type="FunFam" id="1.10.10.10:FF:000001">
    <property type="entry name" value="LysR family transcriptional regulator"/>
    <property type="match status" value="1"/>
</dbReference>
<dbReference type="PROSITE" id="PS50931">
    <property type="entry name" value="HTH_LYSR"/>
    <property type="match status" value="1"/>
</dbReference>
<dbReference type="RefSeq" id="WP_137249035.1">
    <property type="nucleotide sequence ID" value="NZ_SZQA01000022.1"/>
</dbReference>
<evidence type="ECO:0000256" key="2">
    <source>
        <dbReference type="ARBA" id="ARBA00023015"/>
    </source>
</evidence>
<evidence type="ECO:0000256" key="3">
    <source>
        <dbReference type="ARBA" id="ARBA00023125"/>
    </source>
</evidence>
<reference evidence="6 7" key="1">
    <citation type="submission" date="2019-04" db="EMBL/GenBank/DDBJ databases">
        <title>Herbidospora sp. NEAU-GS14.nov., a novel actinomycete isolated from soil.</title>
        <authorList>
            <person name="Han L."/>
        </authorList>
    </citation>
    <scope>NUCLEOTIDE SEQUENCE [LARGE SCALE GENOMIC DNA]</scope>
    <source>
        <strain evidence="6 7">NEAU-GS14</strain>
    </source>
</reference>
<evidence type="ECO:0000256" key="1">
    <source>
        <dbReference type="ARBA" id="ARBA00009437"/>
    </source>
</evidence>
<keyword evidence="3" id="KW-0238">DNA-binding</keyword>
<dbReference type="EMBL" id="SZQA01000022">
    <property type="protein sequence ID" value="TKK86264.1"/>
    <property type="molecule type" value="Genomic_DNA"/>
</dbReference>
<dbReference type="GO" id="GO:0032993">
    <property type="term" value="C:protein-DNA complex"/>
    <property type="evidence" value="ECO:0007669"/>
    <property type="project" value="TreeGrafter"/>
</dbReference>